<evidence type="ECO:0000256" key="5">
    <source>
        <dbReference type="ARBA" id="ARBA00023242"/>
    </source>
</evidence>
<feature type="compositionally biased region" description="Basic and acidic residues" evidence="6">
    <location>
        <begin position="1613"/>
        <end position="1623"/>
    </location>
</feature>
<evidence type="ECO:0000259" key="7">
    <source>
        <dbReference type="Pfam" id="PF10341"/>
    </source>
</evidence>
<feature type="compositionally biased region" description="Low complexity" evidence="6">
    <location>
        <begin position="569"/>
        <end position="586"/>
    </location>
</feature>
<feature type="compositionally biased region" description="Polar residues" evidence="6">
    <location>
        <begin position="1704"/>
        <end position="1715"/>
    </location>
</feature>
<feature type="compositionally biased region" description="Low complexity" evidence="6">
    <location>
        <begin position="429"/>
        <end position="439"/>
    </location>
</feature>
<dbReference type="GO" id="GO:0042162">
    <property type="term" value="F:telomeric DNA binding"/>
    <property type="evidence" value="ECO:0007669"/>
    <property type="project" value="InterPro"/>
</dbReference>
<accession>A0A8H3EME3</accession>
<feature type="region of interest" description="Disordered" evidence="6">
    <location>
        <begin position="22"/>
        <end position="45"/>
    </location>
</feature>
<feature type="compositionally biased region" description="Polar residues" evidence="6">
    <location>
        <begin position="230"/>
        <end position="245"/>
    </location>
</feature>
<feature type="region of interest" description="Disordered" evidence="6">
    <location>
        <begin position="216"/>
        <end position="259"/>
    </location>
</feature>
<feature type="region of interest" description="Disordered" evidence="6">
    <location>
        <begin position="499"/>
        <end position="602"/>
    </location>
</feature>
<feature type="region of interest" description="Disordered" evidence="6">
    <location>
        <begin position="174"/>
        <end position="204"/>
    </location>
</feature>
<feature type="compositionally biased region" description="Basic and acidic residues" evidence="6">
    <location>
        <begin position="1531"/>
        <end position="1548"/>
    </location>
</feature>
<evidence type="ECO:0000256" key="2">
    <source>
        <dbReference type="ARBA" id="ARBA00004574"/>
    </source>
</evidence>
<feature type="compositionally biased region" description="Basic and acidic residues" evidence="6">
    <location>
        <begin position="1219"/>
        <end position="1242"/>
    </location>
</feature>
<feature type="region of interest" description="Disordered" evidence="6">
    <location>
        <begin position="429"/>
        <end position="458"/>
    </location>
</feature>
<feature type="region of interest" description="Disordered" evidence="6">
    <location>
        <begin position="1087"/>
        <end position="1122"/>
    </location>
</feature>
<feature type="compositionally biased region" description="Basic and acidic residues" evidence="6">
    <location>
        <begin position="1182"/>
        <end position="1195"/>
    </location>
</feature>
<feature type="compositionally biased region" description="Basic and acidic residues" evidence="6">
    <location>
        <begin position="1274"/>
        <end position="1289"/>
    </location>
</feature>
<dbReference type="InterPro" id="IPR019437">
    <property type="entry name" value="TPP1/Est3"/>
</dbReference>
<name>A0A8H3EME3_9LECA</name>
<feature type="compositionally biased region" description="Low complexity" evidence="6">
    <location>
        <begin position="1031"/>
        <end position="1042"/>
    </location>
</feature>
<dbReference type="GO" id="GO:0005697">
    <property type="term" value="C:telomerase holoenzyme complex"/>
    <property type="evidence" value="ECO:0007669"/>
    <property type="project" value="InterPro"/>
</dbReference>
<feature type="compositionally biased region" description="Polar residues" evidence="6">
    <location>
        <begin position="1141"/>
        <end position="1160"/>
    </location>
</feature>
<feature type="compositionally biased region" description="Basic and acidic residues" evidence="6">
    <location>
        <begin position="449"/>
        <end position="458"/>
    </location>
</feature>
<comment type="caution">
    <text evidence="8">The sequence shown here is derived from an EMBL/GenBank/DDBJ whole genome shotgun (WGS) entry which is preliminary data.</text>
</comment>
<feature type="region of interest" description="Disordered" evidence="6">
    <location>
        <begin position="1531"/>
        <end position="1552"/>
    </location>
</feature>
<keyword evidence="9" id="KW-1185">Reference proteome</keyword>
<proteinExistence type="predicted"/>
<feature type="region of interest" description="Disordered" evidence="6">
    <location>
        <begin position="1591"/>
        <end position="1634"/>
    </location>
</feature>
<dbReference type="GO" id="GO:0007004">
    <property type="term" value="P:telomere maintenance via telomerase"/>
    <property type="evidence" value="ECO:0007669"/>
    <property type="project" value="InterPro"/>
</dbReference>
<evidence type="ECO:0000313" key="9">
    <source>
        <dbReference type="Proteomes" id="UP000664203"/>
    </source>
</evidence>
<feature type="compositionally biased region" description="Polar residues" evidence="6">
    <location>
        <begin position="670"/>
        <end position="679"/>
    </location>
</feature>
<protein>
    <recommendedName>
        <fullName evidence="7">Shelterin complex subunit TPP1/Est3 domain-containing protein</fullName>
    </recommendedName>
</protein>
<feature type="compositionally biased region" description="Basic and acidic residues" evidence="6">
    <location>
        <begin position="1718"/>
        <end position="1728"/>
    </location>
</feature>
<keyword evidence="5" id="KW-0539">Nucleus</keyword>
<organism evidence="8 9">
    <name type="scientific">Alectoria fallacina</name>
    <dbReference type="NCBI Taxonomy" id="1903189"/>
    <lineage>
        <taxon>Eukaryota</taxon>
        <taxon>Fungi</taxon>
        <taxon>Dikarya</taxon>
        <taxon>Ascomycota</taxon>
        <taxon>Pezizomycotina</taxon>
        <taxon>Lecanoromycetes</taxon>
        <taxon>OSLEUM clade</taxon>
        <taxon>Lecanoromycetidae</taxon>
        <taxon>Lecanorales</taxon>
        <taxon>Lecanorineae</taxon>
        <taxon>Parmeliaceae</taxon>
        <taxon>Alectoria</taxon>
    </lineage>
</organism>
<dbReference type="Pfam" id="PF10341">
    <property type="entry name" value="TPP1"/>
    <property type="match status" value="1"/>
</dbReference>
<feature type="region of interest" description="Disordered" evidence="6">
    <location>
        <begin position="1023"/>
        <end position="1042"/>
    </location>
</feature>
<evidence type="ECO:0000256" key="3">
    <source>
        <dbReference type="ARBA" id="ARBA00022454"/>
    </source>
</evidence>
<evidence type="ECO:0000313" key="8">
    <source>
        <dbReference type="EMBL" id="CAF9907904.1"/>
    </source>
</evidence>
<evidence type="ECO:0000256" key="1">
    <source>
        <dbReference type="ARBA" id="ARBA00004123"/>
    </source>
</evidence>
<feature type="compositionally biased region" description="Polar residues" evidence="6">
    <location>
        <begin position="180"/>
        <end position="204"/>
    </location>
</feature>
<feature type="domain" description="Shelterin complex subunit TPP1/Est3" evidence="7">
    <location>
        <begin position="4"/>
        <end position="150"/>
    </location>
</feature>
<dbReference type="Proteomes" id="UP000664203">
    <property type="component" value="Unassembled WGS sequence"/>
</dbReference>
<dbReference type="EMBL" id="CAJPDR010000025">
    <property type="protein sequence ID" value="CAF9907904.1"/>
    <property type="molecule type" value="Genomic_DNA"/>
</dbReference>
<feature type="region of interest" description="Disordered" evidence="6">
    <location>
        <begin position="1141"/>
        <end position="1295"/>
    </location>
</feature>
<dbReference type="GO" id="GO:0000781">
    <property type="term" value="C:chromosome, telomeric region"/>
    <property type="evidence" value="ECO:0007669"/>
    <property type="project" value="UniProtKB-SubCell"/>
</dbReference>
<feature type="region of interest" description="Disordered" evidence="6">
    <location>
        <begin position="648"/>
        <end position="679"/>
    </location>
</feature>
<reference evidence="8" key="1">
    <citation type="submission" date="2021-03" db="EMBL/GenBank/DDBJ databases">
        <authorList>
            <person name="Tagirdzhanova G."/>
        </authorList>
    </citation>
    <scope>NUCLEOTIDE SEQUENCE</scope>
</reference>
<comment type="subcellular location">
    <subcellularLocation>
        <location evidence="2">Chromosome</location>
        <location evidence="2">Telomere</location>
    </subcellularLocation>
    <subcellularLocation>
        <location evidence="1">Nucleus</location>
    </subcellularLocation>
</comment>
<feature type="compositionally biased region" description="Polar residues" evidence="6">
    <location>
        <begin position="522"/>
        <end position="536"/>
    </location>
</feature>
<keyword evidence="3" id="KW-0158">Chromosome</keyword>
<keyword evidence="4" id="KW-0779">Telomere</keyword>
<feature type="compositionally biased region" description="Polar residues" evidence="6">
    <location>
        <begin position="1248"/>
        <end position="1259"/>
    </location>
</feature>
<feature type="region of interest" description="Disordered" evidence="6">
    <location>
        <begin position="346"/>
        <end position="369"/>
    </location>
</feature>
<evidence type="ECO:0000256" key="4">
    <source>
        <dbReference type="ARBA" id="ARBA00022895"/>
    </source>
</evidence>
<dbReference type="OrthoDB" id="3538943at2759"/>
<sequence>MDILKPWLAANIEGELSEALRHREDGTNRHQSIGKSEGRSYDDGSNLRIPSTRKLSIVQITKFLTFEEPIQVTLSDSVIRVNASITNQASQRYAKKNRRKLTEGTVGGLIQLNEFEIVATHLGPRDKRLTLYVKDFKSLGSNGSGNFGVAPQAIESREGTKKLLNKLADLRRHGSDAHVQHSTTASPIKSQPSIQTSEAGNNEDSQVGFATQVPCSNAPIISKPKPPDPTTSINPGSTSTANSAKSLAPPTKGKNWNPLASTLSPLQLQAAPQRPGASDKEALLGLLRNYKRAPQGPEIILEPTTGQSPGFTTASIEPTVIRKENDASLDITLASGDDKTSRAVIGTQKRKRQSPINTPRKKIADENDLHGVDKVHESLAVSHDLDSKERSGAAVTEAFINTINGQPASSSISESTNLHSNASLESSVNSISKSTSSASGQNTGRNRISSREVKIPKDQETLLNRADSWLPAEPGQREPTTNIPISLLKNLNRKADLRAQRPTKIRTQRNGTITPSALIDQTVGSESDVPASSGQWPESPERDQLPPDSSLESAEHSDHSVHRTLNTPRLLLSSRRQSRVSISSHSMLSRRPSPTPTRDFPIESRSPNVVSWKVVDCGADNESNSVEVSASMPPLFDRELRTPRDAEAVGQRSSMNSVLKDNVPPDAQPTLAQSPTTNPDETYIAKESFLPLLPASPTPESDLEMTVPLALDEKTVSIASNAPMRHFPSTASQPQDSFTQVKRTPYVNGRAHNKSLSGSRTLFSPMKANFYPQTNGVINDETEFVSASVSSAPETSSAEVNCEIGIADAIDHQGIEKVATRLAEESNSQQVTDSILEKTDSVIAEVQQGRRKAVPVPVAVPDKPDDSSLVMTESQRQSSGLNQPFVATKANAKTQAIPETLSTPEDDHIDPLPQSPVSDHANHIAQEIKRKVSESSFVSPSVAKRQKRFKVPSAFTFAEKTEIPRDPSEGARQIRQDFLASRRSSESSTPTISPTMSLTFLTATKVENPRDPLERARQTRQEFLASRRSSETSTPTISPTLPYTTLLGTIQSEQRDAEVEKNVGKVAMQNQLLCTEIQRDKMTELEDLSARSQKQATKLDAAPLPNGTTFIEPDGEHAKPGAQFNSSFEYKADSLVSVAQNTNVGGPQAGQSTMIEASSHASDDEAQRSLSVELDVSFQSPDHQETKNDLAHASDDGDQTTNPGIDLMASRDQLANTDEDGRKMDSDLDNAHKNLPARADKVAKRRSTASTPEVISNQVAEPDTTALEPVHQQRSTEENAETRISDKTASEPTPQQNSLIVDVDTPLPDEIATEHTSQQPLIRVDTEIPTPDVQVDQNNMPLNLVAHMSEPMDQTKPPSFAVTAIVDESYAENQFRLSSAAVEPAIPLSNTIPDSEVNQIEEHQNAVQLPAEISKQKPPFVPQDIFHKFKATYPAYPGDLKHFTAICRKIGQLVKANRMEHQSLWDDFIVRHKIEYPQYLRRCAEEANDAVPYEDFYQNEVEGPQYQKRVINRRNLHETLALVAQKPSVEKVHVEPVKDDAPRSKPVENKSAPASDLVIEKIYYGHAPFNGDEPFQLVGTSSTFKPATSIETVRKPSESRVTIDLTEDDLPDEQPKSTMEREPPPQSSIPPLFHGVSVEPPPLQYRRDKSGNLYQVPYTPLAMRGSHAPPLSHSMGSPLVPATASTASSTKSIRRSLPWKESNHSVFQSSSNAAASDSPKRKPGSELREIRAKGSSNAILFSANSTFNGSKRSYGLLNTCHRVIQSNWGLKVHELLEPEYYRGQVLSETMIELLADIASKVNVGEARNRIKAAIDTRIGDNAWRSAGHPSRDRKMLKSDLEVVRGVVETSSMSTTSPFSLPHTNAVVEKQNEGTPLNWWDDENSPFKSFARAYTSIRHGNGNSFAKAESAEPGDAERVSGAASSGVQLKKIDIMRWKL</sequence>
<feature type="region of interest" description="Disordered" evidence="6">
    <location>
        <begin position="1665"/>
        <end position="1728"/>
    </location>
</feature>
<evidence type="ECO:0000256" key="6">
    <source>
        <dbReference type="SAM" id="MobiDB-lite"/>
    </source>
</evidence>
<gene>
    <name evidence="8" type="ORF">ALECFALPRED_004035</name>
</gene>